<proteinExistence type="predicted"/>
<dbReference type="EMBL" id="JARIHO010000021">
    <property type="protein sequence ID" value="KAJ7346158.1"/>
    <property type="molecule type" value="Genomic_DNA"/>
</dbReference>
<organism evidence="1 2">
    <name type="scientific">Mycena albidolilacea</name>
    <dbReference type="NCBI Taxonomy" id="1033008"/>
    <lineage>
        <taxon>Eukaryota</taxon>
        <taxon>Fungi</taxon>
        <taxon>Dikarya</taxon>
        <taxon>Basidiomycota</taxon>
        <taxon>Agaricomycotina</taxon>
        <taxon>Agaricomycetes</taxon>
        <taxon>Agaricomycetidae</taxon>
        <taxon>Agaricales</taxon>
        <taxon>Marasmiineae</taxon>
        <taxon>Mycenaceae</taxon>
        <taxon>Mycena</taxon>
    </lineage>
</organism>
<dbReference type="Proteomes" id="UP001218218">
    <property type="component" value="Unassembled WGS sequence"/>
</dbReference>
<protein>
    <submittedName>
        <fullName evidence="1">Uncharacterized protein</fullName>
    </submittedName>
</protein>
<keyword evidence="2" id="KW-1185">Reference proteome</keyword>
<evidence type="ECO:0000313" key="2">
    <source>
        <dbReference type="Proteomes" id="UP001218218"/>
    </source>
</evidence>
<accession>A0AAD6ZZ18</accession>
<sequence length="321" mass="36476">MFALCAPVSQAIVQLWRERRIQNNLATLGRRDSLDIAHVCRMGCQVVHGSPLLWDTYTRRTCRRVLARVVSWDAAVDAAVGQVVEKVTELIISAMPPLPLDVRLHLDFDVSRLPWPSFNPSVIVNLTSLRFRIVDMGRIDSPFPWAIFSFLTLSAVNGFDFHTLPGGHPLWLTDFQHHGLACRPPHLPMLTHLKIADVPFANYAIVTNQLLRACALNAPNGQDNHEEMDPGTARPRYLTFEIDWDSNLAFNPDPDNKEKHFAMYADDVCSREVDEALQNLPRLRKIHFRGRTEIPYEDRPVKGMAEMLPIANEAVSFPEKR</sequence>
<reference evidence="1" key="1">
    <citation type="submission" date="2023-03" db="EMBL/GenBank/DDBJ databases">
        <title>Massive genome expansion in bonnet fungi (Mycena s.s.) driven by repeated elements and novel gene families across ecological guilds.</title>
        <authorList>
            <consortium name="Lawrence Berkeley National Laboratory"/>
            <person name="Harder C.B."/>
            <person name="Miyauchi S."/>
            <person name="Viragh M."/>
            <person name="Kuo A."/>
            <person name="Thoen E."/>
            <person name="Andreopoulos B."/>
            <person name="Lu D."/>
            <person name="Skrede I."/>
            <person name="Drula E."/>
            <person name="Henrissat B."/>
            <person name="Morin E."/>
            <person name="Kohler A."/>
            <person name="Barry K."/>
            <person name="LaButti K."/>
            <person name="Morin E."/>
            <person name="Salamov A."/>
            <person name="Lipzen A."/>
            <person name="Mereny Z."/>
            <person name="Hegedus B."/>
            <person name="Baldrian P."/>
            <person name="Stursova M."/>
            <person name="Weitz H."/>
            <person name="Taylor A."/>
            <person name="Grigoriev I.V."/>
            <person name="Nagy L.G."/>
            <person name="Martin F."/>
            <person name="Kauserud H."/>
        </authorList>
    </citation>
    <scope>NUCLEOTIDE SEQUENCE</scope>
    <source>
        <strain evidence="1">CBHHK002</strain>
    </source>
</reference>
<comment type="caution">
    <text evidence="1">The sequence shown here is derived from an EMBL/GenBank/DDBJ whole genome shotgun (WGS) entry which is preliminary data.</text>
</comment>
<name>A0AAD6ZZ18_9AGAR</name>
<gene>
    <name evidence="1" type="ORF">DFH08DRAFT_961614</name>
</gene>
<evidence type="ECO:0000313" key="1">
    <source>
        <dbReference type="EMBL" id="KAJ7346158.1"/>
    </source>
</evidence>
<dbReference type="AlphaFoldDB" id="A0AAD6ZZ18"/>